<reference evidence="3 4" key="1">
    <citation type="submission" date="2015-06" db="EMBL/GenBank/DDBJ databases">
        <title>Draft genome sequence of beer spoilage bacterium Megasphaera cerevisiae type strain 20462.</title>
        <authorList>
            <person name="Kutumbaka K."/>
            <person name="Pasmowitz J."/>
            <person name="Mategko J."/>
            <person name="Reyes D."/>
            <person name="Friedrich A."/>
            <person name="Han S."/>
            <person name="Martens-Habbena W."/>
            <person name="Neal-McKinney J."/>
            <person name="Janagama H.K."/>
            <person name="Nadala C."/>
            <person name="Samadpour M."/>
        </authorList>
    </citation>
    <scope>NUCLEOTIDE SEQUENCE [LARGE SCALE GENOMIC DNA]</scope>
    <source>
        <strain evidence="3 4">DSM 20462</strain>
    </source>
</reference>
<dbReference type="STRING" id="39029.BSR42_03425"/>
<gene>
    <name evidence="3" type="ORF">AB840_03880</name>
</gene>
<evidence type="ECO:0000313" key="3">
    <source>
        <dbReference type="EMBL" id="KMO87180.1"/>
    </source>
</evidence>
<dbReference type="GO" id="GO:0016787">
    <property type="term" value="F:hydrolase activity"/>
    <property type="evidence" value="ECO:0007669"/>
    <property type="project" value="UniProtKB-KW"/>
</dbReference>
<dbReference type="PANTHER" id="PTHR48081:SF8">
    <property type="entry name" value="ALPHA_BETA HYDROLASE FOLD-3 DOMAIN-CONTAINING PROTEIN-RELATED"/>
    <property type="match status" value="1"/>
</dbReference>
<accession>A0A0J6WUH1</accession>
<keyword evidence="4" id="KW-1185">Reference proteome</keyword>
<dbReference type="PANTHER" id="PTHR48081">
    <property type="entry name" value="AB HYDROLASE SUPERFAMILY PROTEIN C4A8.06C"/>
    <property type="match status" value="1"/>
</dbReference>
<feature type="domain" description="Alpha/beta hydrolase fold-3" evidence="2">
    <location>
        <begin position="77"/>
        <end position="283"/>
    </location>
</feature>
<dbReference type="EMBL" id="LEKT01000008">
    <property type="protein sequence ID" value="KMO87180.1"/>
    <property type="molecule type" value="Genomic_DNA"/>
</dbReference>
<dbReference type="PATRIC" id="fig|1122219.3.peg.3074"/>
<keyword evidence="1 3" id="KW-0378">Hydrolase</keyword>
<organism evidence="3 4">
    <name type="scientific">Megasphaera cerevisiae DSM 20462</name>
    <dbReference type="NCBI Taxonomy" id="1122219"/>
    <lineage>
        <taxon>Bacteria</taxon>
        <taxon>Bacillati</taxon>
        <taxon>Bacillota</taxon>
        <taxon>Negativicutes</taxon>
        <taxon>Veillonellales</taxon>
        <taxon>Veillonellaceae</taxon>
        <taxon>Megasphaera</taxon>
    </lineage>
</organism>
<dbReference type="Gene3D" id="3.40.50.1820">
    <property type="entry name" value="alpha/beta hydrolase"/>
    <property type="match status" value="1"/>
</dbReference>
<comment type="caution">
    <text evidence="3">The sequence shown here is derived from an EMBL/GenBank/DDBJ whole genome shotgun (WGS) entry which is preliminary data.</text>
</comment>
<dbReference type="InterPro" id="IPR050300">
    <property type="entry name" value="GDXG_lipolytic_enzyme"/>
</dbReference>
<protein>
    <submittedName>
        <fullName evidence="3">Alpha/beta hydrolase</fullName>
    </submittedName>
</protein>
<evidence type="ECO:0000313" key="4">
    <source>
        <dbReference type="Proteomes" id="UP000036503"/>
    </source>
</evidence>
<dbReference type="SUPFAM" id="SSF53474">
    <property type="entry name" value="alpha/beta-Hydrolases"/>
    <property type="match status" value="1"/>
</dbReference>
<dbReference type="Pfam" id="PF07859">
    <property type="entry name" value="Abhydrolase_3"/>
    <property type="match status" value="1"/>
</dbReference>
<dbReference type="InterPro" id="IPR029058">
    <property type="entry name" value="AB_hydrolase_fold"/>
</dbReference>
<proteinExistence type="predicted"/>
<dbReference type="RefSeq" id="WP_048513523.1">
    <property type="nucleotide sequence ID" value="NZ_FUXD01000008.1"/>
</dbReference>
<dbReference type="AlphaFoldDB" id="A0A0J6WUH1"/>
<dbReference type="Proteomes" id="UP000036503">
    <property type="component" value="Unassembled WGS sequence"/>
</dbReference>
<dbReference type="InParanoid" id="A0A0J6WUH1"/>
<name>A0A0J6WUH1_9FIRM</name>
<evidence type="ECO:0000259" key="2">
    <source>
        <dbReference type="Pfam" id="PF07859"/>
    </source>
</evidence>
<sequence>MYSIKPELAAFIRKNMKKKCVMTPITMREGSMVMAQSQELPKVELAGVEDTVLDSCGEYDVPVRIYIPSKEKALPVLIYYHGGGFSIDNVTVYDPVCRRIARATGYIVVSPEYRLAPENKYPAAEADAKAVVRRILPKLETMHIPYARDITVCGDSAGGYLATVVSAAFQGSDSVPLTHQILIYPCLDMTHSLASVQENCSQQTGFTKEKLHWYFSQYFRPADDRVKVSPLFSRLTEAMPATLVFTAQFCPFRDEGQDYVRRLRERGVRAVTYNYTNMVHSYLNFEKICYDEICDTYRRMREFLR</sequence>
<evidence type="ECO:0000256" key="1">
    <source>
        <dbReference type="ARBA" id="ARBA00022801"/>
    </source>
</evidence>
<dbReference type="OrthoDB" id="9815425at2"/>
<dbReference type="InterPro" id="IPR013094">
    <property type="entry name" value="AB_hydrolase_3"/>
</dbReference>